<dbReference type="SMART" id="SM00421">
    <property type="entry name" value="HTH_LUXR"/>
    <property type="match status" value="1"/>
</dbReference>
<dbReference type="PRINTS" id="PR00038">
    <property type="entry name" value="HTHLUXR"/>
</dbReference>
<comment type="caution">
    <text evidence="5">The sequence shown here is derived from an EMBL/GenBank/DDBJ whole genome shotgun (WGS) entry which is preliminary data.</text>
</comment>
<keyword evidence="6" id="KW-1185">Reference proteome</keyword>
<evidence type="ECO:0000259" key="4">
    <source>
        <dbReference type="PROSITE" id="PS50043"/>
    </source>
</evidence>
<keyword evidence="3" id="KW-0804">Transcription</keyword>
<keyword evidence="2" id="KW-0238">DNA-binding</keyword>
<accession>A0A7I9ZEI0</accession>
<organism evidence="5 6">
    <name type="scientific">Mycobacterium timonense</name>
    <dbReference type="NCBI Taxonomy" id="701043"/>
    <lineage>
        <taxon>Bacteria</taxon>
        <taxon>Bacillati</taxon>
        <taxon>Actinomycetota</taxon>
        <taxon>Actinomycetes</taxon>
        <taxon>Mycobacteriales</taxon>
        <taxon>Mycobacteriaceae</taxon>
        <taxon>Mycobacterium</taxon>
        <taxon>Mycobacterium avium complex (MAC)</taxon>
    </lineage>
</organism>
<name>A0A7I9ZEI0_9MYCO</name>
<reference evidence="5 6" key="1">
    <citation type="journal article" date="2019" name="Emerg. Microbes Infect.">
        <title>Comprehensive subspecies identification of 175 nontuberculous mycobacteria species based on 7547 genomic profiles.</title>
        <authorList>
            <person name="Matsumoto Y."/>
            <person name="Kinjo T."/>
            <person name="Motooka D."/>
            <person name="Nabeya D."/>
            <person name="Jung N."/>
            <person name="Uechi K."/>
            <person name="Horii T."/>
            <person name="Iida T."/>
            <person name="Fujita J."/>
            <person name="Nakamura S."/>
        </authorList>
    </citation>
    <scope>NUCLEOTIDE SEQUENCE [LARGE SCALE GENOMIC DNA]</scope>
    <source>
        <strain evidence="5 6">JCM 30726</strain>
    </source>
</reference>
<dbReference type="Pfam" id="PF00196">
    <property type="entry name" value="GerE"/>
    <property type="match status" value="1"/>
</dbReference>
<evidence type="ECO:0000256" key="1">
    <source>
        <dbReference type="ARBA" id="ARBA00023015"/>
    </source>
</evidence>
<proteinExistence type="predicted"/>
<dbReference type="InterPro" id="IPR036388">
    <property type="entry name" value="WH-like_DNA-bd_sf"/>
</dbReference>
<gene>
    <name evidence="5" type="ORF">MTIM_52930</name>
</gene>
<dbReference type="EMBL" id="BLLA01000003">
    <property type="protein sequence ID" value="GFG99414.1"/>
    <property type="molecule type" value="Genomic_DNA"/>
</dbReference>
<evidence type="ECO:0000313" key="6">
    <source>
        <dbReference type="Proteomes" id="UP000465301"/>
    </source>
</evidence>
<dbReference type="InterPro" id="IPR000792">
    <property type="entry name" value="Tscrpt_reg_LuxR_C"/>
</dbReference>
<evidence type="ECO:0000256" key="3">
    <source>
        <dbReference type="ARBA" id="ARBA00023163"/>
    </source>
</evidence>
<feature type="domain" description="HTH luxR-type" evidence="4">
    <location>
        <begin position="151"/>
        <end position="216"/>
    </location>
</feature>
<evidence type="ECO:0000256" key="2">
    <source>
        <dbReference type="ARBA" id="ARBA00023125"/>
    </source>
</evidence>
<dbReference type="PANTHER" id="PTHR44688:SF16">
    <property type="entry name" value="DNA-BINDING TRANSCRIPTIONAL ACTIVATOR DEVR_DOSR"/>
    <property type="match status" value="1"/>
</dbReference>
<protein>
    <recommendedName>
        <fullName evidence="4">HTH luxR-type domain-containing protein</fullName>
    </recommendedName>
</protein>
<dbReference type="Gene3D" id="1.10.10.10">
    <property type="entry name" value="Winged helix-like DNA-binding domain superfamily/Winged helix DNA-binding domain"/>
    <property type="match status" value="1"/>
</dbReference>
<dbReference type="PROSITE" id="PS50043">
    <property type="entry name" value="HTH_LUXR_2"/>
    <property type="match status" value="1"/>
</dbReference>
<dbReference type="GO" id="GO:0003677">
    <property type="term" value="F:DNA binding"/>
    <property type="evidence" value="ECO:0007669"/>
    <property type="project" value="UniProtKB-KW"/>
</dbReference>
<evidence type="ECO:0000313" key="5">
    <source>
        <dbReference type="EMBL" id="GFG99414.1"/>
    </source>
</evidence>
<sequence length="273" mass="29954">MFLPELELARAWERASAGDTATAQTHAVQAAQIAEAARMHAVELRARHAAVRFGDRSQARRLERLARILSTALAEAVADHARGLAQYDGGLLDSAAQQFADLGALTLAADASAQAAGEYARRGERGEKFESSTWAHALASQCGSRTPAVVATASPLPFSGRERQIVMLVAAGLSNREIANRLVISVRTVEGHLYRIFAKLGINTRDQLVYLTRRAVHATGVVGPWRRVAGLRESRSPSDWLSFRRRLLRFYALPLYLRAHTTRLGCCCRRCLL</sequence>
<dbReference type="CDD" id="cd06170">
    <property type="entry name" value="LuxR_C_like"/>
    <property type="match status" value="1"/>
</dbReference>
<dbReference type="SUPFAM" id="SSF46894">
    <property type="entry name" value="C-terminal effector domain of the bipartite response regulators"/>
    <property type="match status" value="1"/>
</dbReference>
<dbReference type="PROSITE" id="PS00622">
    <property type="entry name" value="HTH_LUXR_1"/>
    <property type="match status" value="1"/>
</dbReference>
<dbReference type="PANTHER" id="PTHR44688">
    <property type="entry name" value="DNA-BINDING TRANSCRIPTIONAL ACTIVATOR DEVR_DOSR"/>
    <property type="match status" value="1"/>
</dbReference>
<keyword evidence="1" id="KW-0805">Transcription regulation</keyword>
<dbReference type="AlphaFoldDB" id="A0A7I9ZEI0"/>
<dbReference type="Proteomes" id="UP000465301">
    <property type="component" value="Unassembled WGS sequence"/>
</dbReference>
<dbReference type="GO" id="GO:0006355">
    <property type="term" value="P:regulation of DNA-templated transcription"/>
    <property type="evidence" value="ECO:0007669"/>
    <property type="project" value="InterPro"/>
</dbReference>
<dbReference type="InterPro" id="IPR016032">
    <property type="entry name" value="Sig_transdc_resp-reg_C-effctor"/>
</dbReference>